<dbReference type="Proteomes" id="UP000221168">
    <property type="component" value="Unassembled WGS sequence"/>
</dbReference>
<name>A0A2G1QR84_9HYPH</name>
<protein>
    <submittedName>
        <fullName evidence="1">Uncharacterized protein</fullName>
    </submittedName>
</protein>
<keyword evidence="2" id="KW-1185">Reference proteome</keyword>
<organism evidence="1 2">
    <name type="scientific">Zhengella mangrovi</name>
    <dbReference type="NCBI Taxonomy" id="1982044"/>
    <lineage>
        <taxon>Bacteria</taxon>
        <taxon>Pseudomonadati</taxon>
        <taxon>Pseudomonadota</taxon>
        <taxon>Alphaproteobacteria</taxon>
        <taxon>Hyphomicrobiales</taxon>
        <taxon>Notoacmeibacteraceae</taxon>
        <taxon>Zhengella</taxon>
    </lineage>
</organism>
<comment type="caution">
    <text evidence="1">The sequence shown here is derived from an EMBL/GenBank/DDBJ whole genome shotgun (WGS) entry which is preliminary data.</text>
</comment>
<dbReference type="EMBL" id="PDVP01000003">
    <property type="protein sequence ID" value="PHP67718.1"/>
    <property type="molecule type" value="Genomic_DNA"/>
</dbReference>
<proteinExistence type="predicted"/>
<reference evidence="1 2" key="1">
    <citation type="submission" date="2017-10" db="EMBL/GenBank/DDBJ databases">
        <title>Sedimentibacterium mangrovi gen. nov., sp. nov., a novel member of family Phyllobacteriacea isolated from mangrove sediment.</title>
        <authorList>
            <person name="Liao H."/>
            <person name="Tian Y."/>
        </authorList>
    </citation>
    <scope>NUCLEOTIDE SEQUENCE [LARGE SCALE GENOMIC DNA]</scope>
    <source>
        <strain evidence="1 2">X9-2-2</strain>
    </source>
</reference>
<evidence type="ECO:0000313" key="2">
    <source>
        <dbReference type="Proteomes" id="UP000221168"/>
    </source>
</evidence>
<dbReference type="AlphaFoldDB" id="A0A2G1QR84"/>
<accession>A0A2G1QR84</accession>
<evidence type="ECO:0000313" key="1">
    <source>
        <dbReference type="EMBL" id="PHP67718.1"/>
    </source>
</evidence>
<sequence>MAAGRPDRGTDRESDPPIGIVINCARSSCLSTLPACDSGRASTRLNDRNEAIDIATAGIDALPRMAVFDVA</sequence>
<gene>
    <name evidence="1" type="ORF">CSC94_08485</name>
</gene>